<reference evidence="1" key="1">
    <citation type="journal article" date="2015" name="Nature">
        <title>Complex archaea that bridge the gap between prokaryotes and eukaryotes.</title>
        <authorList>
            <person name="Spang A."/>
            <person name="Saw J.H."/>
            <person name="Jorgensen S.L."/>
            <person name="Zaremba-Niedzwiedzka K."/>
            <person name="Martijn J."/>
            <person name="Lind A.E."/>
            <person name="van Eijk R."/>
            <person name="Schleper C."/>
            <person name="Guy L."/>
            <person name="Ettema T.J."/>
        </authorList>
    </citation>
    <scope>NUCLEOTIDE SEQUENCE</scope>
</reference>
<accession>A0A0F9DUX4</accession>
<organism evidence="1">
    <name type="scientific">marine sediment metagenome</name>
    <dbReference type="NCBI Taxonomy" id="412755"/>
    <lineage>
        <taxon>unclassified sequences</taxon>
        <taxon>metagenomes</taxon>
        <taxon>ecological metagenomes</taxon>
    </lineage>
</organism>
<sequence>SKTGELELFQVDKFPPELAIK</sequence>
<dbReference type="AlphaFoldDB" id="A0A0F9DUX4"/>
<protein>
    <submittedName>
        <fullName evidence="1">Uncharacterized protein</fullName>
    </submittedName>
</protein>
<gene>
    <name evidence="1" type="ORF">LCGC14_2503230</name>
</gene>
<feature type="non-terminal residue" evidence="1">
    <location>
        <position position="1"/>
    </location>
</feature>
<evidence type="ECO:0000313" key="1">
    <source>
        <dbReference type="EMBL" id="KKL15673.1"/>
    </source>
</evidence>
<comment type="caution">
    <text evidence="1">The sequence shown here is derived from an EMBL/GenBank/DDBJ whole genome shotgun (WGS) entry which is preliminary data.</text>
</comment>
<name>A0A0F9DUX4_9ZZZZ</name>
<dbReference type="EMBL" id="LAZR01039971">
    <property type="protein sequence ID" value="KKL15673.1"/>
    <property type="molecule type" value="Genomic_DNA"/>
</dbReference>
<proteinExistence type="predicted"/>